<name>A0A5C2SPK0_9APHY</name>
<dbReference type="STRING" id="1328759.A0A5C2SPK0"/>
<evidence type="ECO:0000256" key="1">
    <source>
        <dbReference type="SAM" id="MobiDB-lite"/>
    </source>
</evidence>
<feature type="chain" id="PRO_5022878821" evidence="2">
    <location>
        <begin position="25"/>
        <end position="882"/>
    </location>
</feature>
<feature type="compositionally biased region" description="Gly residues" evidence="1">
    <location>
        <begin position="790"/>
        <end position="802"/>
    </location>
</feature>
<dbReference type="OrthoDB" id="2506204at2759"/>
<organism evidence="3 4">
    <name type="scientific">Lentinus tigrinus ALCF2SS1-6</name>
    <dbReference type="NCBI Taxonomy" id="1328759"/>
    <lineage>
        <taxon>Eukaryota</taxon>
        <taxon>Fungi</taxon>
        <taxon>Dikarya</taxon>
        <taxon>Basidiomycota</taxon>
        <taxon>Agaricomycotina</taxon>
        <taxon>Agaricomycetes</taxon>
        <taxon>Polyporales</taxon>
        <taxon>Polyporaceae</taxon>
        <taxon>Lentinus</taxon>
    </lineage>
</organism>
<feature type="compositionally biased region" description="Basic residues" evidence="1">
    <location>
        <begin position="871"/>
        <end position="882"/>
    </location>
</feature>
<reference evidence="3" key="1">
    <citation type="journal article" date="2018" name="Genome Biol. Evol.">
        <title>Genomics and development of Lentinus tigrinus, a white-rot wood-decaying mushroom with dimorphic fruiting bodies.</title>
        <authorList>
            <person name="Wu B."/>
            <person name="Xu Z."/>
            <person name="Knudson A."/>
            <person name="Carlson A."/>
            <person name="Chen N."/>
            <person name="Kovaka S."/>
            <person name="LaButti K."/>
            <person name="Lipzen A."/>
            <person name="Pennachio C."/>
            <person name="Riley R."/>
            <person name="Schakwitz W."/>
            <person name="Umezawa K."/>
            <person name="Ohm R.A."/>
            <person name="Grigoriev I.V."/>
            <person name="Nagy L.G."/>
            <person name="Gibbons J."/>
            <person name="Hibbett D."/>
        </authorList>
    </citation>
    <scope>NUCLEOTIDE SEQUENCE [LARGE SCALE GENOMIC DNA]</scope>
    <source>
        <strain evidence="3">ALCF2SS1-6</strain>
    </source>
</reference>
<evidence type="ECO:0000313" key="4">
    <source>
        <dbReference type="Proteomes" id="UP000313359"/>
    </source>
</evidence>
<evidence type="ECO:0000313" key="3">
    <source>
        <dbReference type="EMBL" id="RPD65027.1"/>
    </source>
</evidence>
<dbReference type="EMBL" id="ML122253">
    <property type="protein sequence ID" value="RPD65027.1"/>
    <property type="molecule type" value="Genomic_DNA"/>
</dbReference>
<feature type="compositionally biased region" description="Basic and acidic residues" evidence="1">
    <location>
        <begin position="837"/>
        <end position="850"/>
    </location>
</feature>
<keyword evidence="2" id="KW-0732">Signal</keyword>
<dbReference type="InterPro" id="IPR052577">
    <property type="entry name" value="VWA7"/>
</dbReference>
<feature type="region of interest" description="Disordered" evidence="1">
    <location>
        <begin position="559"/>
        <end position="882"/>
    </location>
</feature>
<feature type="compositionally biased region" description="Basic and acidic residues" evidence="1">
    <location>
        <begin position="752"/>
        <end position="776"/>
    </location>
</feature>
<sequence length="882" mass="96860">MNSFTTTLLVLTVLLVLLPSETYAFGAGDIPDFAYLNGKAFRHGDIENILSELAKSVGHAGGGGGLLGLAQSVLSAAASGGGGATFTKEDVKRVYFGNWLRDYSQAMDIAGLSKLSADTLVLIVSVLGFLTFGFATEEFEVTPDRLGVYLPVEHIDNPKGYAEKEGDARQFHPKLRPPVNPEELEVDERTGMKNYMASENRGWDTSTALIRRVFRACIEHGRRAGGREGADLWEAYRLMGTGLHTLEDLLAHSNWCELGLRKLGHNDVFCHVGDNVLIETPNGRTHPLVTGTFGSADFLHSLMGEATDHLSQASVVDLSKKMDEASQGNDTIGNLRDIISKLPIGGGDDDKMGQADDMQAKAKAYNFDPDNVAPPEVREQLWQLLKWRDDIYRDIIKKIEMIPGLSDLIENLTNALNAFVYTVLAPYVTPILKQVTEVLTEGSKAVIDTEDQYEVFDDSNASDPSHSLLSKDHFALILNEPAGKIALVVVQYSVKLLVQAWSDNSDPDRVIDEILEAFHHPWYATGRSRIQEEMFQALQNWVTSLENADETMAALTKESVRAGKNKRQGSDDDLASSDQVYGGHVQSSGGGQYGSGRANYGSSQSQGYGSSGGYTSSQPQRYGGDSGQTNYGSSEPSYGGEYGGSRRDEYGQSEEPRREHRQDYESSGYESRRQEEPSYSRESGYSREEPSYGRREEQSYGSGRREEESYSSRPSYGEEERPRRHHAEGGYERERREEYGGGRGGYGGNEFEAPRRDEGFDGGDNRRREERSEYGRSEGYGEGYTPSYGRSGGDSQGGGYGGRGEEGGYGGRREEGGYGGGGYGDGRRGGEGGYGDEGGHSRQEESRRYGGDGGETYGVEGLSLGGEERHGHHHHHHREEDY</sequence>
<gene>
    <name evidence="3" type="ORF">L227DRAFT_519699</name>
</gene>
<feature type="compositionally biased region" description="Low complexity" evidence="1">
    <location>
        <begin position="600"/>
        <end position="618"/>
    </location>
</feature>
<feature type="compositionally biased region" description="Basic and acidic residues" evidence="1">
    <location>
        <begin position="644"/>
        <end position="740"/>
    </location>
</feature>
<dbReference type="PANTHER" id="PTHR14905:SF7">
    <property type="entry name" value="VON WILLEBRAND FACTOR A DOMAIN-CONTAINING PROTEIN 7"/>
    <property type="match status" value="1"/>
</dbReference>
<feature type="signal peptide" evidence="2">
    <location>
        <begin position="1"/>
        <end position="24"/>
    </location>
</feature>
<dbReference type="Proteomes" id="UP000313359">
    <property type="component" value="Unassembled WGS sequence"/>
</dbReference>
<dbReference type="Pfam" id="PF07217">
    <property type="entry name" value="Het-C"/>
    <property type="match status" value="1"/>
</dbReference>
<dbReference type="AlphaFoldDB" id="A0A5C2SPK0"/>
<dbReference type="PANTHER" id="PTHR14905">
    <property type="entry name" value="NG37"/>
    <property type="match status" value="1"/>
</dbReference>
<dbReference type="InterPro" id="IPR010816">
    <property type="entry name" value="Het-C"/>
</dbReference>
<accession>A0A5C2SPK0</accession>
<feature type="compositionally biased region" description="Basic and acidic residues" evidence="1">
    <location>
        <begin position="803"/>
        <end position="816"/>
    </location>
</feature>
<evidence type="ECO:0000256" key="2">
    <source>
        <dbReference type="SAM" id="SignalP"/>
    </source>
</evidence>
<proteinExistence type="predicted"/>
<protein>
    <submittedName>
        <fullName evidence="3">Het-C-domain-containing protein</fullName>
    </submittedName>
</protein>
<keyword evidence="4" id="KW-1185">Reference proteome</keyword>